<dbReference type="HOGENOM" id="CLU_391764_0_0_11"/>
<comment type="caution">
    <text evidence="3">The sequence shown here is derived from an EMBL/GenBank/DDBJ whole genome shotgun (WGS) entry which is preliminary data.</text>
</comment>
<feature type="region of interest" description="Disordered" evidence="1">
    <location>
        <begin position="519"/>
        <end position="538"/>
    </location>
</feature>
<keyword evidence="4" id="KW-1185">Reference proteome</keyword>
<dbReference type="OrthoDB" id="3630272at2"/>
<dbReference type="Pfam" id="PF20028">
    <property type="entry name" value="VMAP-C"/>
    <property type="match status" value="1"/>
</dbReference>
<sequence length="654" mass="72239">MSERDDRLFDLVRAATVHLLPADGKDGSLWGSGFFVAPGWVLTAAHVLRPHLAADRRAAFRVRGEGVDIEARLAEWLLSDPRNPKVPLAEDLALVRLTDACPHECVWLTDRAVRHSGALKACGYFPVPPEAHFRIVDAEINGHEDTYGLIIKPDVDFPSGMSGGPLLDPETGAVVGLIKSRRTTRDGTPTEGGKAVAIAALRRFGETYREVMAAHDRWHGEEPVSETGDNWIDLQCGPAADPGAIWTPRDRRKALALLAALPQPPDEPTVKLIAKEARSGNQWPGGTPELRTWRDGHGLLYEGTAPLDPLAFLRYLRLVGAHACARNAGSPLLTGWIEERLRRDTRRYLHAYVRDVTLPDELKPPPEDHGPERVVISYPGPGEGPVVALLLDPVIGAHPVRFFWQIWYDDGDGLPEVHETDSSVRGYRPDELVQALRVPLGGLLESKDREGHPVPLEVALPAEHLDTAVHRWRFADIAALYDPGHLGARRRLVLRALERRGDPDNLWLDRWHGMTTGHRFQGWRMPPPGAADPSGYRGAGRDRIPVMCRPAGQGPGRVAMKHALNSGHAVALWHIGPHPERGACLPECDSLHARVEKFLETLGSLAELPDRLRLVRQDISEQRPDSAWAEPLALLYDDPRRPLPGEETEPVDAP</sequence>
<evidence type="ECO:0000256" key="1">
    <source>
        <dbReference type="SAM" id="MobiDB-lite"/>
    </source>
</evidence>
<dbReference type="InterPro" id="IPR045450">
    <property type="entry name" value="VMAP_C"/>
</dbReference>
<feature type="domain" description="vWA-MoxR associated protein C-terminal" evidence="2">
    <location>
        <begin position="401"/>
        <end position="639"/>
    </location>
</feature>
<dbReference type="SUPFAM" id="SSF50494">
    <property type="entry name" value="Trypsin-like serine proteases"/>
    <property type="match status" value="1"/>
</dbReference>
<protein>
    <recommendedName>
        <fullName evidence="2">vWA-MoxR associated protein C-terminal domain-containing protein</fullName>
    </recommendedName>
</protein>
<gene>
    <name evidence="3" type="ORF">M878_14155</name>
</gene>
<dbReference type="RefSeq" id="WP_023546826.1">
    <property type="nucleotide sequence ID" value="NZ_CM002285.1"/>
</dbReference>
<evidence type="ECO:0000313" key="3">
    <source>
        <dbReference type="EMBL" id="EST32699.1"/>
    </source>
</evidence>
<dbReference type="PATRIC" id="fig|1352936.5.peg.2981"/>
<dbReference type="InterPro" id="IPR009003">
    <property type="entry name" value="Peptidase_S1_PA"/>
</dbReference>
<dbReference type="STRING" id="1352936.M878_14155"/>
<reference evidence="3 4" key="1">
    <citation type="journal article" date="2014" name="Genome Announc.">
        <title>Draft Genome Sequence of Streptomyces roseochromogenes subsp. oscitans DS 12.976, Producer of the Aminocoumarin Antibiotic Clorobiocin.</title>
        <authorList>
            <person name="Ruckert C."/>
            <person name="Kalinowski J."/>
            <person name="Heide L."/>
            <person name="Apel A.K."/>
        </authorList>
    </citation>
    <scope>NUCLEOTIDE SEQUENCE [LARGE SCALE GENOMIC DNA]</scope>
    <source>
        <strain evidence="3 4">DS 12.976</strain>
    </source>
</reference>
<dbReference type="Gene3D" id="2.40.10.120">
    <property type="match status" value="1"/>
</dbReference>
<proteinExistence type="predicted"/>
<dbReference type="Pfam" id="PF13365">
    <property type="entry name" value="Trypsin_2"/>
    <property type="match status" value="1"/>
</dbReference>
<evidence type="ECO:0000259" key="2">
    <source>
        <dbReference type="Pfam" id="PF20028"/>
    </source>
</evidence>
<dbReference type="Proteomes" id="UP000017984">
    <property type="component" value="Chromosome"/>
</dbReference>
<dbReference type="AlphaFoldDB" id="V6KUR5"/>
<name>V6KUR5_STRRC</name>
<evidence type="ECO:0000313" key="4">
    <source>
        <dbReference type="Proteomes" id="UP000017984"/>
    </source>
</evidence>
<accession>V6KUR5</accession>
<dbReference type="EMBL" id="AWQX01000122">
    <property type="protein sequence ID" value="EST32699.1"/>
    <property type="molecule type" value="Genomic_DNA"/>
</dbReference>
<organism evidence="3 4">
    <name type="scientific">Streptomyces roseochromogenus subsp. oscitans DS 12.976</name>
    <dbReference type="NCBI Taxonomy" id="1352936"/>
    <lineage>
        <taxon>Bacteria</taxon>
        <taxon>Bacillati</taxon>
        <taxon>Actinomycetota</taxon>
        <taxon>Actinomycetes</taxon>
        <taxon>Kitasatosporales</taxon>
        <taxon>Streptomycetaceae</taxon>
        <taxon>Streptomyces</taxon>
    </lineage>
</organism>